<comment type="caution">
    <text evidence="2">The sequence shown here is derived from an EMBL/GenBank/DDBJ whole genome shotgun (WGS) entry which is preliminary data.</text>
</comment>
<keyword evidence="3" id="KW-1185">Reference proteome</keyword>
<sequence length="86" mass="10148">MNETTWFDIFVNIFLSTFLVFIPFAGILLYMYFYPAESMMWGKRGMFASEPELSDEAIRRTKKRGFIGLIVTGILYVLFIFLELIR</sequence>
<gene>
    <name evidence="2" type="ORF">Q5741_10360</name>
</gene>
<keyword evidence="1" id="KW-1133">Transmembrane helix</keyword>
<accession>A0ABT9CC39</accession>
<organism evidence="2 3">
    <name type="scientific">Paenibacillus lacisoli</name>
    <dbReference type="NCBI Taxonomy" id="3064525"/>
    <lineage>
        <taxon>Bacteria</taxon>
        <taxon>Bacillati</taxon>
        <taxon>Bacillota</taxon>
        <taxon>Bacilli</taxon>
        <taxon>Bacillales</taxon>
        <taxon>Paenibacillaceae</taxon>
        <taxon>Paenibacillus</taxon>
    </lineage>
</organism>
<name>A0ABT9CC39_9BACL</name>
<keyword evidence="1" id="KW-0812">Transmembrane</keyword>
<protein>
    <recommendedName>
        <fullName evidence="4">Selenocysteine lyase</fullName>
    </recommendedName>
</protein>
<evidence type="ECO:0008006" key="4">
    <source>
        <dbReference type="Google" id="ProtNLM"/>
    </source>
</evidence>
<keyword evidence="1" id="KW-0472">Membrane</keyword>
<dbReference type="RefSeq" id="WP_305024020.1">
    <property type="nucleotide sequence ID" value="NZ_JAUQTB010000004.1"/>
</dbReference>
<dbReference type="EMBL" id="JAUQTB010000004">
    <property type="protein sequence ID" value="MDO7906827.1"/>
    <property type="molecule type" value="Genomic_DNA"/>
</dbReference>
<dbReference type="Proteomes" id="UP001240171">
    <property type="component" value="Unassembled WGS sequence"/>
</dbReference>
<feature type="transmembrane region" description="Helical" evidence="1">
    <location>
        <begin position="6"/>
        <end position="34"/>
    </location>
</feature>
<evidence type="ECO:0000256" key="1">
    <source>
        <dbReference type="SAM" id="Phobius"/>
    </source>
</evidence>
<proteinExistence type="predicted"/>
<feature type="transmembrane region" description="Helical" evidence="1">
    <location>
        <begin position="66"/>
        <end position="85"/>
    </location>
</feature>
<reference evidence="2 3" key="1">
    <citation type="submission" date="2023-07" db="EMBL/GenBank/DDBJ databases">
        <title>Paenibacillus sp. JX-17 nov. isolated from soil.</title>
        <authorList>
            <person name="Wan Y."/>
            <person name="Liu B."/>
        </authorList>
    </citation>
    <scope>NUCLEOTIDE SEQUENCE [LARGE SCALE GENOMIC DNA]</scope>
    <source>
        <strain evidence="2 3">JX-17</strain>
    </source>
</reference>
<evidence type="ECO:0000313" key="3">
    <source>
        <dbReference type="Proteomes" id="UP001240171"/>
    </source>
</evidence>
<evidence type="ECO:0000313" key="2">
    <source>
        <dbReference type="EMBL" id="MDO7906827.1"/>
    </source>
</evidence>